<feature type="binding site" evidence="10">
    <location>
        <position position="29"/>
    </location>
    <ligand>
        <name>Zn(2+)</name>
        <dbReference type="ChEBI" id="CHEBI:29105"/>
    </ligand>
</feature>
<feature type="binding site" evidence="10">
    <location>
        <position position="281"/>
    </location>
    <ligand>
        <name>ATP</name>
        <dbReference type="ChEBI" id="CHEBI:30616"/>
    </ligand>
</feature>
<evidence type="ECO:0000256" key="7">
    <source>
        <dbReference type="ARBA" id="ARBA00022840"/>
    </source>
</evidence>
<comment type="caution">
    <text evidence="13">The sequence shown here is derived from an EMBL/GenBank/DDBJ whole genome shotgun (WGS) entry which is preliminary data.</text>
</comment>
<comment type="subcellular location">
    <subcellularLocation>
        <location evidence="10">Cytoplasm</location>
    </subcellularLocation>
</comment>
<feature type="short sequence motif" description="'KMSKS' region" evidence="10">
    <location>
        <begin position="278"/>
        <end position="282"/>
    </location>
</feature>
<dbReference type="InterPro" id="IPR032678">
    <property type="entry name" value="tRNA-synt_1_cat_dom"/>
</dbReference>
<evidence type="ECO:0000256" key="8">
    <source>
        <dbReference type="ARBA" id="ARBA00022917"/>
    </source>
</evidence>
<dbReference type="EMBL" id="QJKB01000008">
    <property type="protein sequence ID" value="PXX40371.1"/>
    <property type="molecule type" value="Genomic_DNA"/>
</dbReference>
<comment type="similarity">
    <text evidence="1 10">Belongs to the class-I aminoacyl-tRNA synthetase family.</text>
</comment>
<dbReference type="InterPro" id="IPR009080">
    <property type="entry name" value="tRNAsynth_Ia_anticodon-bd"/>
</dbReference>
<evidence type="ECO:0000313" key="14">
    <source>
        <dbReference type="Proteomes" id="UP000247792"/>
    </source>
</evidence>
<dbReference type="Pfam" id="PF01406">
    <property type="entry name" value="tRNA-synt_1e"/>
    <property type="match status" value="1"/>
</dbReference>
<feature type="binding site" evidence="10">
    <location>
        <position position="250"/>
    </location>
    <ligand>
        <name>Zn(2+)</name>
        <dbReference type="ChEBI" id="CHEBI:29105"/>
    </ligand>
</feature>
<keyword evidence="7 10" id="KW-0067">ATP-binding</keyword>
<organism evidence="13 14">
    <name type="scientific">Undibacterium pigrum</name>
    <dbReference type="NCBI Taxonomy" id="401470"/>
    <lineage>
        <taxon>Bacteria</taxon>
        <taxon>Pseudomonadati</taxon>
        <taxon>Pseudomonadota</taxon>
        <taxon>Betaproteobacteria</taxon>
        <taxon>Burkholderiales</taxon>
        <taxon>Oxalobacteraceae</taxon>
        <taxon>Undibacterium</taxon>
    </lineage>
</organism>
<keyword evidence="3 10" id="KW-0436">Ligase</keyword>
<dbReference type="PANTHER" id="PTHR10890:SF3">
    <property type="entry name" value="CYSTEINE--TRNA LIGASE, CYTOPLASMIC"/>
    <property type="match status" value="1"/>
</dbReference>
<keyword evidence="5 10" id="KW-0547">Nucleotide-binding</keyword>
<feature type="domain" description="tRNA synthetases class I catalytic" evidence="11">
    <location>
        <begin position="16"/>
        <end position="326"/>
    </location>
</feature>
<keyword evidence="14" id="KW-1185">Reference proteome</keyword>
<evidence type="ECO:0000256" key="3">
    <source>
        <dbReference type="ARBA" id="ARBA00022598"/>
    </source>
</evidence>
<dbReference type="InterPro" id="IPR056411">
    <property type="entry name" value="CysS_C"/>
</dbReference>
<feature type="binding site" evidence="10">
    <location>
        <position position="221"/>
    </location>
    <ligand>
        <name>Zn(2+)</name>
        <dbReference type="ChEBI" id="CHEBI:29105"/>
    </ligand>
</feature>
<dbReference type="PRINTS" id="PR00983">
    <property type="entry name" value="TRNASYNTHCYS"/>
</dbReference>
<feature type="binding site" evidence="10">
    <location>
        <position position="246"/>
    </location>
    <ligand>
        <name>Zn(2+)</name>
        <dbReference type="ChEBI" id="CHEBI:29105"/>
    </ligand>
</feature>
<keyword evidence="6 10" id="KW-0862">Zinc</keyword>
<dbReference type="GO" id="GO:0008270">
    <property type="term" value="F:zinc ion binding"/>
    <property type="evidence" value="ECO:0007669"/>
    <property type="project" value="UniProtKB-UniRule"/>
</dbReference>
<dbReference type="InterPro" id="IPR015803">
    <property type="entry name" value="Cys-tRNA-ligase"/>
</dbReference>
<evidence type="ECO:0000256" key="10">
    <source>
        <dbReference type="HAMAP-Rule" id="MF_00041"/>
    </source>
</evidence>
<keyword evidence="10" id="KW-0963">Cytoplasm</keyword>
<dbReference type="GO" id="GO:0005524">
    <property type="term" value="F:ATP binding"/>
    <property type="evidence" value="ECO:0007669"/>
    <property type="project" value="UniProtKB-UniRule"/>
</dbReference>
<sequence length="457" mass="52458">MDILLYDNWERRLRPFSPLNKDWVGLYCCGPTVYDYAHIGNLRTYLFEDLLRRALEWNGYTVRHVINITDVGHLVSDGDDGEDKMEKGSRKAGESAWQIADRFTTAFKDDLQKLHILEPAIWCKATDHIVEQIDFIAAIEKNGYTYRTSDGIYFDTSKQDDYGFLARIKRDAIKAGSRVELGEKLHATDFALWKFSPPDEHRQMEWDSPWGRGFPGWHIECSAMSAKYLTPWFDIHCGGEDHIAIHHSNEIAQNQACHGTRLANFWMHGYFLQIDSGKMSKSTGEFLRLQTLLDQNIDPLAYRYLCLTAHYRSQMQFSFEALLSAQTALQRLRETYHAWPTGGSVSVEYREKFTCFINEDLNVPRALALVWEMLKADLSDADKKATLTEFDKVFGLGLAQWQPAVLAIPAEVQSLAEQRQAARKARNWAEADRLRGELHALGYEVEDKADGMQIKAL</sequence>
<dbReference type="InterPro" id="IPR014729">
    <property type="entry name" value="Rossmann-like_a/b/a_fold"/>
</dbReference>
<evidence type="ECO:0000259" key="11">
    <source>
        <dbReference type="Pfam" id="PF01406"/>
    </source>
</evidence>
<evidence type="ECO:0000313" key="13">
    <source>
        <dbReference type="EMBL" id="PXX40371.1"/>
    </source>
</evidence>
<dbReference type="Gene3D" id="1.20.120.640">
    <property type="entry name" value="Anticodon-binding domain of a subclass of class I aminoacyl-tRNA synthetases"/>
    <property type="match status" value="1"/>
</dbReference>
<dbReference type="Proteomes" id="UP000247792">
    <property type="component" value="Unassembled WGS sequence"/>
</dbReference>
<dbReference type="InterPro" id="IPR024909">
    <property type="entry name" value="Cys-tRNA/MSH_ligase"/>
</dbReference>
<comment type="catalytic activity">
    <reaction evidence="10">
        <text>tRNA(Cys) + L-cysteine + ATP = L-cysteinyl-tRNA(Cys) + AMP + diphosphate</text>
        <dbReference type="Rhea" id="RHEA:17773"/>
        <dbReference type="Rhea" id="RHEA-COMP:9661"/>
        <dbReference type="Rhea" id="RHEA-COMP:9679"/>
        <dbReference type="ChEBI" id="CHEBI:30616"/>
        <dbReference type="ChEBI" id="CHEBI:33019"/>
        <dbReference type="ChEBI" id="CHEBI:35235"/>
        <dbReference type="ChEBI" id="CHEBI:78442"/>
        <dbReference type="ChEBI" id="CHEBI:78517"/>
        <dbReference type="ChEBI" id="CHEBI:456215"/>
        <dbReference type="EC" id="6.1.1.16"/>
    </reaction>
</comment>
<evidence type="ECO:0000256" key="4">
    <source>
        <dbReference type="ARBA" id="ARBA00022723"/>
    </source>
</evidence>
<dbReference type="HAMAP" id="MF_00041">
    <property type="entry name" value="Cys_tRNA_synth"/>
    <property type="match status" value="1"/>
</dbReference>
<evidence type="ECO:0000256" key="9">
    <source>
        <dbReference type="ARBA" id="ARBA00023146"/>
    </source>
</evidence>
<proteinExistence type="inferred from homology"/>
<keyword evidence="4 10" id="KW-0479">Metal-binding</keyword>
<comment type="subunit">
    <text evidence="2 10">Monomer.</text>
</comment>
<dbReference type="NCBIfam" id="TIGR00435">
    <property type="entry name" value="cysS"/>
    <property type="match status" value="1"/>
</dbReference>
<evidence type="ECO:0000256" key="6">
    <source>
        <dbReference type="ARBA" id="ARBA00022833"/>
    </source>
</evidence>
<protein>
    <recommendedName>
        <fullName evidence="10">Cysteine--tRNA ligase</fullName>
        <ecNumber evidence="10">6.1.1.16</ecNumber>
    </recommendedName>
    <alternativeName>
        <fullName evidence="10">Cysteinyl-tRNA synthetase</fullName>
        <shortName evidence="10">CysRS</shortName>
    </alternativeName>
</protein>
<evidence type="ECO:0000259" key="12">
    <source>
        <dbReference type="Pfam" id="PF23493"/>
    </source>
</evidence>
<dbReference type="SUPFAM" id="SSF47323">
    <property type="entry name" value="Anticodon-binding domain of a subclass of class I aminoacyl-tRNA synthetases"/>
    <property type="match status" value="1"/>
</dbReference>
<comment type="cofactor">
    <cofactor evidence="10">
        <name>Zn(2+)</name>
        <dbReference type="ChEBI" id="CHEBI:29105"/>
    </cofactor>
    <text evidence="10">Binds 1 zinc ion per subunit.</text>
</comment>
<dbReference type="GO" id="GO:0005829">
    <property type="term" value="C:cytosol"/>
    <property type="evidence" value="ECO:0007669"/>
    <property type="project" value="TreeGrafter"/>
</dbReference>
<evidence type="ECO:0000256" key="1">
    <source>
        <dbReference type="ARBA" id="ARBA00005594"/>
    </source>
</evidence>
<dbReference type="RefSeq" id="WP_110257096.1">
    <property type="nucleotide sequence ID" value="NZ_QJKB01000008.1"/>
</dbReference>
<feature type="short sequence motif" description="'HIGH' region" evidence="10">
    <location>
        <begin position="31"/>
        <end position="41"/>
    </location>
</feature>
<dbReference type="Pfam" id="PF23493">
    <property type="entry name" value="CysS_C"/>
    <property type="match status" value="1"/>
</dbReference>
<evidence type="ECO:0000256" key="5">
    <source>
        <dbReference type="ARBA" id="ARBA00022741"/>
    </source>
</evidence>
<dbReference type="Gene3D" id="3.40.50.620">
    <property type="entry name" value="HUPs"/>
    <property type="match status" value="1"/>
</dbReference>
<dbReference type="PANTHER" id="PTHR10890">
    <property type="entry name" value="CYSTEINYL-TRNA SYNTHETASE"/>
    <property type="match status" value="1"/>
</dbReference>
<accession>A0A318J107</accession>
<dbReference type="OrthoDB" id="9815130at2"/>
<dbReference type="AlphaFoldDB" id="A0A318J107"/>
<dbReference type="GO" id="GO:0004817">
    <property type="term" value="F:cysteine-tRNA ligase activity"/>
    <property type="evidence" value="ECO:0007669"/>
    <property type="project" value="UniProtKB-UniRule"/>
</dbReference>
<evidence type="ECO:0000256" key="2">
    <source>
        <dbReference type="ARBA" id="ARBA00011245"/>
    </source>
</evidence>
<dbReference type="EC" id="6.1.1.16" evidence="10"/>
<dbReference type="SUPFAM" id="SSF52374">
    <property type="entry name" value="Nucleotidylyl transferase"/>
    <property type="match status" value="1"/>
</dbReference>
<keyword evidence="9 10" id="KW-0030">Aminoacyl-tRNA synthetase</keyword>
<keyword evidence="8 10" id="KW-0648">Protein biosynthesis</keyword>
<gene>
    <name evidence="10" type="primary">cysS</name>
    <name evidence="13" type="ORF">DFR42_108206</name>
</gene>
<name>A0A318J107_9BURK</name>
<reference evidence="13 14" key="1">
    <citation type="submission" date="2018-05" db="EMBL/GenBank/DDBJ databases">
        <title>Genomic Encyclopedia of Type Strains, Phase IV (KMG-IV): sequencing the most valuable type-strain genomes for metagenomic binning, comparative biology and taxonomic classification.</title>
        <authorList>
            <person name="Goeker M."/>
        </authorList>
    </citation>
    <scope>NUCLEOTIDE SEQUENCE [LARGE SCALE GENOMIC DNA]</scope>
    <source>
        <strain evidence="13 14">DSM 19792</strain>
    </source>
</reference>
<dbReference type="GO" id="GO:0006423">
    <property type="term" value="P:cysteinyl-tRNA aminoacylation"/>
    <property type="evidence" value="ECO:0007669"/>
    <property type="project" value="UniProtKB-UniRule"/>
</dbReference>
<feature type="domain" description="Cysteinyl-tRNA ligase anticodon binding" evidence="12">
    <location>
        <begin position="408"/>
        <end position="453"/>
    </location>
</feature>